<evidence type="ECO:0000313" key="3">
    <source>
        <dbReference type="Proteomes" id="UP000248021"/>
    </source>
</evidence>
<dbReference type="EMBL" id="QJJK01000007">
    <property type="protein sequence ID" value="PXW57253.1"/>
    <property type="molecule type" value="Genomic_DNA"/>
</dbReference>
<feature type="transmembrane region" description="Helical" evidence="1">
    <location>
        <begin position="244"/>
        <end position="273"/>
    </location>
</feature>
<feature type="transmembrane region" description="Helical" evidence="1">
    <location>
        <begin position="219"/>
        <end position="238"/>
    </location>
</feature>
<feature type="transmembrane region" description="Helical" evidence="1">
    <location>
        <begin position="94"/>
        <end position="114"/>
    </location>
</feature>
<name>A0A2V3U3J8_9HYPH</name>
<dbReference type="OrthoDB" id="9809543at2"/>
<sequence length="287" mass="31136">MTIRNPVEWMWDQLNQTAQVAGGFGHAIYHQGDAVRARRLPVNRIGFNDLREALRRGWQDFISYRSDVLFVMLIYPIAGLVLSQLAVGRSMLHLVFPLASGFALLGPFAATGLYEVSRRRELGQRGGWFEAFKVFSSPAFGSVAMLGLAMTLLFLLWLLAAMVVYHFTLGPAYPSSMGQFIADVFGTPAGWALILIGGGVGFLFALVVLAAGSISFPLLIDRHVGIVAAVATSVRAFTTNPIPMLTWGAIVAGTLILGSLPLLVGLIVVMPVLGHATWHLYRRLTAP</sequence>
<feature type="transmembrane region" description="Helical" evidence="1">
    <location>
        <begin position="68"/>
        <end position="88"/>
    </location>
</feature>
<comment type="caution">
    <text evidence="2">The sequence shown here is derived from an EMBL/GenBank/DDBJ whole genome shotgun (WGS) entry which is preliminary data.</text>
</comment>
<keyword evidence="1" id="KW-1133">Transmembrane helix</keyword>
<dbReference type="AlphaFoldDB" id="A0A2V3U3J8"/>
<feature type="transmembrane region" description="Helical" evidence="1">
    <location>
        <begin position="188"/>
        <end position="212"/>
    </location>
</feature>
<dbReference type="RefSeq" id="WP_110375853.1">
    <property type="nucleotide sequence ID" value="NZ_CAKNFM010000006.1"/>
</dbReference>
<feature type="transmembrane region" description="Helical" evidence="1">
    <location>
        <begin position="135"/>
        <end position="168"/>
    </location>
</feature>
<reference evidence="2 3" key="1">
    <citation type="submission" date="2018-05" db="EMBL/GenBank/DDBJ databases">
        <title>Genomic Encyclopedia of Type Strains, Phase IV (KMG-IV): sequencing the most valuable type-strain genomes for metagenomic binning, comparative biology and taxonomic classification.</title>
        <authorList>
            <person name="Goeker M."/>
        </authorList>
    </citation>
    <scope>NUCLEOTIDE SEQUENCE [LARGE SCALE GENOMIC DNA]</scope>
    <source>
        <strain evidence="2 3">DSM 6462</strain>
    </source>
</reference>
<organism evidence="2 3">
    <name type="scientific">Chelatococcus asaccharovorans</name>
    <dbReference type="NCBI Taxonomy" id="28210"/>
    <lineage>
        <taxon>Bacteria</taxon>
        <taxon>Pseudomonadati</taxon>
        <taxon>Pseudomonadota</taxon>
        <taxon>Alphaproteobacteria</taxon>
        <taxon>Hyphomicrobiales</taxon>
        <taxon>Chelatococcaceae</taxon>
        <taxon>Chelatococcus</taxon>
    </lineage>
</organism>
<evidence type="ECO:0000256" key="1">
    <source>
        <dbReference type="SAM" id="Phobius"/>
    </source>
</evidence>
<dbReference type="Proteomes" id="UP000248021">
    <property type="component" value="Unassembled WGS sequence"/>
</dbReference>
<evidence type="ECO:0000313" key="2">
    <source>
        <dbReference type="EMBL" id="PXW57253.1"/>
    </source>
</evidence>
<keyword evidence="1" id="KW-0472">Membrane</keyword>
<keyword evidence="1" id="KW-0812">Transmembrane</keyword>
<dbReference type="InterPro" id="IPR018692">
    <property type="entry name" value="DUF2189"/>
</dbReference>
<proteinExistence type="predicted"/>
<protein>
    <submittedName>
        <fullName evidence="2">Putative membrane protein</fullName>
    </submittedName>
</protein>
<gene>
    <name evidence="2" type="ORF">C7450_107294</name>
</gene>
<accession>A0A2V3U3J8</accession>
<keyword evidence="3" id="KW-1185">Reference proteome</keyword>
<dbReference type="Pfam" id="PF09955">
    <property type="entry name" value="DUF2189"/>
    <property type="match status" value="1"/>
</dbReference>